<keyword evidence="1" id="KW-0238">DNA-binding</keyword>
<gene>
    <name evidence="2" type="ORF">MGAL_10B070621</name>
</gene>
<dbReference type="SUPFAM" id="SSF47823">
    <property type="entry name" value="lambda integrase-like, N-terminal domain"/>
    <property type="match status" value="1"/>
</dbReference>
<sequence>MDSTRRKQESRLSKSNRRYRRLGTSDEFFEFVDNLWGPHSIDRFANMENRKLLRFNSLYWNPGSESIDSFTCNWHEENNWLVPPVALAAKVINHLVKCRPVGTLIVPKWSSSPFWPLLFEEGLHYKPYVEDVFEFLEANRIFVAGHNVNSIFAQGDLKGTVLAKIFTTGFWKHSHIISHPQLKTLFQKLSSTVLDSRAKTTVSKYIGYFKRFVLWTRKYSEITSILPCNELHVSLYLQHLIDNSSHYSVIEAAFYGIKWAHHIAGVKNPCDSDFVRSIIDASKRLLSRPIQKKTPVDPEIMKKTF</sequence>
<dbReference type="AlphaFoldDB" id="A0A8B6BZD7"/>
<dbReference type="InterPro" id="IPR010998">
    <property type="entry name" value="Integrase_recombinase_N"/>
</dbReference>
<proteinExistence type="predicted"/>
<accession>A0A8B6BZD7</accession>
<evidence type="ECO:0000256" key="1">
    <source>
        <dbReference type="ARBA" id="ARBA00023125"/>
    </source>
</evidence>
<dbReference type="Gene3D" id="1.10.150.130">
    <property type="match status" value="1"/>
</dbReference>
<dbReference type="PANTHER" id="PTHR33050:SF7">
    <property type="entry name" value="RIBONUCLEASE H"/>
    <property type="match status" value="1"/>
</dbReference>
<dbReference type="GO" id="GO:0003677">
    <property type="term" value="F:DNA binding"/>
    <property type="evidence" value="ECO:0007669"/>
    <property type="project" value="UniProtKB-KW"/>
</dbReference>
<dbReference type="EMBL" id="UYJE01000908">
    <property type="protein sequence ID" value="VDH97547.1"/>
    <property type="molecule type" value="Genomic_DNA"/>
</dbReference>
<dbReference type="OrthoDB" id="6105221at2759"/>
<reference evidence="2" key="1">
    <citation type="submission" date="2018-11" db="EMBL/GenBank/DDBJ databases">
        <authorList>
            <person name="Alioto T."/>
            <person name="Alioto T."/>
        </authorList>
    </citation>
    <scope>NUCLEOTIDE SEQUENCE</scope>
</reference>
<organism evidence="2 3">
    <name type="scientific">Mytilus galloprovincialis</name>
    <name type="common">Mediterranean mussel</name>
    <dbReference type="NCBI Taxonomy" id="29158"/>
    <lineage>
        <taxon>Eukaryota</taxon>
        <taxon>Metazoa</taxon>
        <taxon>Spiralia</taxon>
        <taxon>Lophotrochozoa</taxon>
        <taxon>Mollusca</taxon>
        <taxon>Bivalvia</taxon>
        <taxon>Autobranchia</taxon>
        <taxon>Pteriomorphia</taxon>
        <taxon>Mytilida</taxon>
        <taxon>Mytiloidea</taxon>
        <taxon>Mytilidae</taxon>
        <taxon>Mytilinae</taxon>
        <taxon>Mytilus</taxon>
    </lineage>
</organism>
<evidence type="ECO:0000313" key="2">
    <source>
        <dbReference type="EMBL" id="VDH97547.1"/>
    </source>
</evidence>
<dbReference type="InterPro" id="IPR052055">
    <property type="entry name" value="Hepadnavirus_pol/RT"/>
</dbReference>
<protein>
    <submittedName>
        <fullName evidence="2">Uncharacterized protein</fullName>
    </submittedName>
</protein>
<comment type="caution">
    <text evidence="2">The sequence shown here is derived from an EMBL/GenBank/DDBJ whole genome shotgun (WGS) entry which is preliminary data.</text>
</comment>
<name>A0A8B6BZD7_MYTGA</name>
<keyword evidence="3" id="KW-1185">Reference proteome</keyword>
<dbReference type="PANTHER" id="PTHR33050">
    <property type="entry name" value="REVERSE TRANSCRIPTASE DOMAIN-CONTAINING PROTEIN"/>
    <property type="match status" value="1"/>
</dbReference>
<evidence type="ECO:0000313" key="3">
    <source>
        <dbReference type="Proteomes" id="UP000596742"/>
    </source>
</evidence>
<dbReference type="Proteomes" id="UP000596742">
    <property type="component" value="Unassembled WGS sequence"/>
</dbReference>